<sequence>MDLNSITGQLQKELNENPNIEIQKQMQYAIPIHTLEVHYHPVMRNAMDILMKMMLISFQKAKLNNVELLAEILLVEPLFIHDLTNKMLRMGMIEKENEVFTLTAKGMAQLESGIFEEELEQTSHFVQYSPIHEQLLEGDLEEFSDLEEFPEPFPTIENEEIEAIEESMLIEFIQRQLSEQPLAEQEVPTFITKVISTESIQINDIPVLCFLLFDQKEKRHFMRVYNTLTGAWDERLETILFNYEKENLKPE</sequence>
<evidence type="ECO:0000313" key="2">
    <source>
        <dbReference type="Proteomes" id="UP000600565"/>
    </source>
</evidence>
<dbReference type="RefSeq" id="WP_191703412.1">
    <property type="nucleotide sequence ID" value="NZ_JACSPW010000005.1"/>
</dbReference>
<name>A0ABR8XLK4_9BACL</name>
<reference evidence="1 2" key="1">
    <citation type="submission" date="2020-08" db="EMBL/GenBank/DDBJ databases">
        <title>A Genomic Blueprint of the Chicken Gut Microbiome.</title>
        <authorList>
            <person name="Gilroy R."/>
            <person name="Ravi A."/>
            <person name="Getino M."/>
            <person name="Pursley I."/>
            <person name="Horton D.L."/>
            <person name="Alikhan N.-F."/>
            <person name="Baker D."/>
            <person name="Gharbi K."/>
            <person name="Hall N."/>
            <person name="Watson M."/>
            <person name="Adriaenssens E.M."/>
            <person name="Foster-Nyarko E."/>
            <person name="Jarju S."/>
            <person name="Secka A."/>
            <person name="Antonio M."/>
            <person name="Oren A."/>
            <person name="Chaudhuri R."/>
            <person name="La Ragione R.M."/>
            <person name="Hildebrand F."/>
            <person name="Pallen M.J."/>
        </authorList>
    </citation>
    <scope>NUCLEOTIDE SEQUENCE [LARGE SCALE GENOMIC DNA]</scope>
    <source>
        <strain evidence="1 2">Sa1YVA6</strain>
    </source>
</reference>
<dbReference type="EMBL" id="JACSPW010000005">
    <property type="protein sequence ID" value="MBD8032826.1"/>
    <property type="molecule type" value="Genomic_DNA"/>
</dbReference>
<comment type="caution">
    <text evidence="1">The sequence shown here is derived from an EMBL/GenBank/DDBJ whole genome shotgun (WGS) entry which is preliminary data.</text>
</comment>
<gene>
    <name evidence="1" type="ORF">H9632_07080</name>
</gene>
<dbReference type="Proteomes" id="UP000600565">
    <property type="component" value="Unassembled WGS sequence"/>
</dbReference>
<evidence type="ECO:0000313" key="1">
    <source>
        <dbReference type="EMBL" id="MBD8032826.1"/>
    </source>
</evidence>
<accession>A0ABR8XLK4</accession>
<protein>
    <submittedName>
        <fullName evidence="1">Nucleoside-diphosphate sugar epimerase</fullName>
    </submittedName>
</protein>
<proteinExistence type="predicted"/>
<organism evidence="1 2">
    <name type="scientific">Solibacillus merdavium</name>
    <dbReference type="NCBI Taxonomy" id="2762218"/>
    <lineage>
        <taxon>Bacteria</taxon>
        <taxon>Bacillati</taxon>
        <taxon>Bacillota</taxon>
        <taxon>Bacilli</taxon>
        <taxon>Bacillales</taxon>
        <taxon>Caryophanaceae</taxon>
        <taxon>Solibacillus</taxon>
    </lineage>
</organism>
<keyword evidence="2" id="KW-1185">Reference proteome</keyword>